<evidence type="ECO:0000313" key="1">
    <source>
        <dbReference type="EMBL" id="GAT54977.1"/>
    </source>
</evidence>
<dbReference type="Proteomes" id="UP000815677">
    <property type="component" value="Unassembled WGS sequence"/>
</dbReference>
<accession>A0ABQ0LV85</accession>
<evidence type="ECO:0008006" key="3">
    <source>
        <dbReference type="Google" id="ProtNLM"/>
    </source>
</evidence>
<dbReference type="CDD" id="cd09917">
    <property type="entry name" value="F-box_SF"/>
    <property type="match status" value="1"/>
</dbReference>
<evidence type="ECO:0000313" key="2">
    <source>
        <dbReference type="Proteomes" id="UP000815677"/>
    </source>
</evidence>
<dbReference type="EMBL" id="DF848824">
    <property type="protein sequence ID" value="GAT54977.1"/>
    <property type="molecule type" value="Genomic_DNA"/>
</dbReference>
<sequence length="379" mass="42751">MQLQDLPPELLEQIFSFACTDTGVTGCSLSLVSRYIHDISAPTKLQSVALLKRKQLVAFAALIARNENPPPTRFLYIGSCKDGLSAKGTPESRAAQEALQEAFVFGMGFDESEEAEERRTTALGLQKVLQELQKSLVRDAVDAFFTILRRLAPKLEVLSMHASTSLSHHVVEFVDFPSLVDLTISTAFPLVYKLGPALNPYPELRHLHISGIFDNPLKRLLRPDGLAYWVPKLTALQFSDLGWDTGNVEIPIFLATSLGVEIDVTVREGSYTADKLKTIVPLPDNLREVILQPIVEPPEFTGSDPRLDNTWAYYDFVQYARRLRSESSRVVLLQTVPGLGRRRHLEEWLSKADGNLRSWDKMEKDEKRAKWSYRGTRFH</sequence>
<reference evidence="1" key="1">
    <citation type="submission" date="2014-09" db="EMBL/GenBank/DDBJ databases">
        <title>Genome sequence of the luminous mushroom Mycena chlorophos for searching fungal bioluminescence genes.</title>
        <authorList>
            <person name="Tanaka Y."/>
            <person name="Kasuga D."/>
            <person name="Oba Y."/>
            <person name="Hase S."/>
            <person name="Sato K."/>
            <person name="Oba Y."/>
            <person name="Sakakibara Y."/>
        </authorList>
    </citation>
    <scope>NUCLEOTIDE SEQUENCE</scope>
</reference>
<proteinExistence type="predicted"/>
<keyword evidence="2" id="KW-1185">Reference proteome</keyword>
<name>A0ABQ0LV85_MYCCL</name>
<gene>
    <name evidence="1" type="ORF">MCHLO_11793</name>
</gene>
<organism evidence="1 2">
    <name type="scientific">Mycena chlorophos</name>
    <name type="common">Agaric fungus</name>
    <name type="synonym">Agaricus chlorophos</name>
    <dbReference type="NCBI Taxonomy" id="658473"/>
    <lineage>
        <taxon>Eukaryota</taxon>
        <taxon>Fungi</taxon>
        <taxon>Dikarya</taxon>
        <taxon>Basidiomycota</taxon>
        <taxon>Agaricomycotina</taxon>
        <taxon>Agaricomycetes</taxon>
        <taxon>Agaricomycetidae</taxon>
        <taxon>Agaricales</taxon>
        <taxon>Marasmiineae</taxon>
        <taxon>Mycenaceae</taxon>
        <taxon>Mycena</taxon>
    </lineage>
</organism>
<protein>
    <recommendedName>
        <fullName evidence="3">F-box domain-containing protein</fullName>
    </recommendedName>
</protein>